<sequence length="898" mass="97468">MPAQRAHDTSLQRLDHCPIACLADHFAHMVTIVINYLAPADLARLARVSKATLRALAESIALGEGAQSSRRPMPIPMARLILSSLARARSMTKTLGMVAASNVVWTRRDFFKGVSAKHADGDGYCDDSDANCARVGINIGCLVDQFDVPYGTVPRRAVLHHARWPLRNLWTLMESAEIEGRHDIADVCLATLGAMDEDTRAYATRLWHRDTRDRIALDICHSMGLLVKDGCLRTTLLQTTWAPPLRLAHLAGRCRSGRLVTAALDAATRQVAQGIHLTRDGHQVLRLLAPEPHDPCAHAAAATHVVTAVLAALFDNLGYGSADSAGSTDHVFDLIERTVCDTILPAVNRHEGTGSSGGTTSSDPAYKAALDQIFDALCSRLVAFLRLRDHGTDSLSSLSSPLVTVFYRTIYLVGRIVRRDVGKHRVVSRRLVSLWPEIGQRLWGDDTKDASACLLLMAGLSGRSSASGMPTPTIPDHRFECDVVDGDSVNGGDNSDNETDASTFAVEADRFGIADDDGNDNDNNNNNDNGDLLGFLLGGDPAVAAHLFSYLDPVDMGTLAFASRRAFLLVTRMVMPRHQGRPPVMPQVCDRSHVFQADSLTMWDPCMRLLDPLFDDEGNERPMSLGRGLALIGLACRRLPRLRDAVIRLVVNVQPRDREAPSRGPNRAKLIMRQIRQLDETAHYKRIANALAGLMVAAVDARSGSVVNEAAVLASHLASRIGPDFAGGAGEICFVSPERDQAPTGLPALRGAHRQLSIDWAWCPVLSLVRIAARRRDAALLRIACAMAHTDLVIGSTKQVVASLAIAILDSAIDQLERMPRGPDDATAHFLDCLAACMPHDAKHAHRLQLEPRLSTESGPPKAPITSLSLRLFLLCTAQRTVSRHCAELIRSLASLAL</sequence>
<evidence type="ECO:0000313" key="2">
    <source>
        <dbReference type="Proteomes" id="UP000202511"/>
    </source>
</evidence>
<evidence type="ECO:0000313" key="1">
    <source>
        <dbReference type="EMBL" id="AJF97517.1"/>
    </source>
</evidence>
<dbReference type="RefSeq" id="YP_009119752.1">
    <property type="nucleotide sequence ID" value="NC_026440.1"/>
</dbReference>
<dbReference type="Proteomes" id="UP000202511">
    <property type="component" value="Segment"/>
</dbReference>
<accession>A0A0B5JCW8</accession>
<proteinExistence type="predicted"/>
<protein>
    <recommendedName>
        <fullName evidence="3">F-box domain protein</fullName>
    </recommendedName>
</protein>
<dbReference type="KEGG" id="vg:23462434"/>
<evidence type="ECO:0008006" key="3">
    <source>
        <dbReference type="Google" id="ProtNLM"/>
    </source>
</evidence>
<dbReference type="EMBL" id="KP136319">
    <property type="protein sequence ID" value="AJF97517.1"/>
    <property type="molecule type" value="Genomic_DNA"/>
</dbReference>
<reference evidence="1 2" key="1">
    <citation type="journal article" date="2015" name="Parasitol. Res.">
        <title>Viruses in close associations with free-living amoebae.</title>
        <authorList>
            <person name="Scheid P."/>
        </authorList>
    </citation>
    <scope>NUCLEOTIDE SEQUENCE [LARGE SCALE GENOMIC DNA]</scope>
    <source>
        <strain evidence="1">KlaHel</strain>
    </source>
</reference>
<name>A0A0B5JCW8_9VIRU</name>
<organism evidence="1 2">
    <name type="scientific">Pandoravirus inopinatum</name>
    <dbReference type="NCBI Taxonomy" id="1605721"/>
    <lineage>
        <taxon>Viruses</taxon>
        <taxon>Pandoravirus</taxon>
    </lineage>
</organism>
<dbReference type="GeneID" id="23462434"/>